<evidence type="ECO:0000313" key="5">
    <source>
        <dbReference type="EMBL" id="MBB5889803.1"/>
    </source>
</evidence>
<dbReference type="PROSITE" id="PS50043">
    <property type="entry name" value="HTH_LUXR_2"/>
    <property type="match status" value="1"/>
</dbReference>
<dbReference type="SUPFAM" id="SSF52540">
    <property type="entry name" value="P-loop containing nucleoside triphosphate hydrolases"/>
    <property type="match status" value="1"/>
</dbReference>
<dbReference type="CDD" id="cd06170">
    <property type="entry name" value="LuxR_C_like"/>
    <property type="match status" value="1"/>
</dbReference>
<evidence type="ECO:0000256" key="2">
    <source>
        <dbReference type="ARBA" id="ARBA00023125"/>
    </source>
</evidence>
<dbReference type="PANTHER" id="PTHR44688:SF16">
    <property type="entry name" value="DNA-BINDING TRANSCRIPTIONAL ACTIVATOR DEVR_DOSR"/>
    <property type="match status" value="1"/>
</dbReference>
<dbReference type="Pfam" id="PF13191">
    <property type="entry name" value="AAA_16"/>
    <property type="match status" value="1"/>
</dbReference>
<dbReference type="AlphaFoldDB" id="A0A7W9KCT0"/>
<dbReference type="InterPro" id="IPR041664">
    <property type="entry name" value="AAA_16"/>
</dbReference>
<keyword evidence="3" id="KW-0804">Transcription</keyword>
<dbReference type="SMART" id="SM00421">
    <property type="entry name" value="HTH_LUXR"/>
    <property type="match status" value="1"/>
</dbReference>
<evidence type="ECO:0000256" key="1">
    <source>
        <dbReference type="ARBA" id="ARBA00023015"/>
    </source>
</evidence>
<gene>
    <name evidence="5" type="ORF">BJ998_000999</name>
</gene>
<evidence type="ECO:0000256" key="3">
    <source>
        <dbReference type="ARBA" id="ARBA00023163"/>
    </source>
</evidence>
<accession>A0A7W9KCT0</accession>
<sequence length="897" mass="95584">MWTVLGPGRLADVLLGRRREQETLDRLLRDVRGGRSRVLVLRGEAGAGKTALLDYLADTMPGDSVSRAIGVEPESEIAYATLQRLCAPLMGHVDRLPEPQRQALEIGFGLRSGPAPDVLLIGLAVLGLFAEAAAERPLLCVVDDVQWLDRMSEVILTFVARRLDAESVALVFAARSPGDEELLGGLPELRVDGLPDGDARVLLDSVLPGPVDARVRDRIVADTHGNPLALLELPRGLSPAELAFGFGGRNASPIANRIEQGFQRRIAELPADTQMLLLAAAVEPLGDVPLLWRALERLKVGPDAAAPAESAELIQLGARVRFRHPLVRSASWRSATPAQLREVHQAFADVTDPRQDPDRRAWHRAHAAVGLDEEVAAELEQSADRARARGGHAAAAAFLERAAELTADPKPRAARALAAAQARFAAGEPGKVPELLAAAELGPLEPLHQAGVERLRAQVAFAVNRGRAAGPPLLAAAQRLEGLDLVAARETYLTALGAALHAGDDLRPAAEAGRALPAGDDPAGLLLTGLSTWALDGYEPALPQLTRALTEDLGLLWLTVPVAQEVWDDAVWHRLTAWAVGAARSAGALFVLPTTLTLRAGALLADARLADASALLDEARSMQEATGLAGDPFAALTLVSLRGEEKPALELIESVSRDAGERGEARVTAMAHHARALLNNGLGRYSAAASAAQQATGHLAVTHWALRELVEAAAHAGETAVAAEARDRLAEHTLSAGTDWALGTQALADALVSPSDDKYEEAISRLSTGRLGFLVARAQLLYGEWLRRCNRRSDARTYLRPAHELFQACGAASFAARAARELTATGETVRKRTGPVNEEELTPQESQIARLAVAGKTNPEIAAVLFLSPRTVEWHLRKVFTKLGITSRRELEGALAT</sequence>
<comment type="caution">
    <text evidence="5">The sequence shown here is derived from an EMBL/GenBank/DDBJ whole genome shotgun (WGS) entry which is preliminary data.</text>
</comment>
<dbReference type="EMBL" id="JACHIR010000001">
    <property type="protein sequence ID" value="MBB5889803.1"/>
    <property type="molecule type" value="Genomic_DNA"/>
</dbReference>
<protein>
    <submittedName>
        <fullName evidence="5">DNA-binding CsgD family transcriptional regulator</fullName>
    </submittedName>
</protein>
<dbReference type="GO" id="GO:0006355">
    <property type="term" value="P:regulation of DNA-templated transcription"/>
    <property type="evidence" value="ECO:0007669"/>
    <property type="project" value="InterPro"/>
</dbReference>
<dbReference type="InterPro" id="IPR036388">
    <property type="entry name" value="WH-like_DNA-bd_sf"/>
</dbReference>
<reference evidence="5 6" key="1">
    <citation type="submission" date="2020-08" db="EMBL/GenBank/DDBJ databases">
        <title>Sequencing the genomes of 1000 actinobacteria strains.</title>
        <authorList>
            <person name="Klenk H.-P."/>
        </authorList>
    </citation>
    <scope>NUCLEOTIDE SEQUENCE [LARGE SCALE GENOMIC DNA]</scope>
    <source>
        <strain evidence="5 6">DSM 43851</strain>
    </source>
</reference>
<keyword evidence="1" id="KW-0805">Transcription regulation</keyword>
<dbReference type="InterPro" id="IPR027417">
    <property type="entry name" value="P-loop_NTPase"/>
</dbReference>
<organism evidence="5 6">
    <name type="scientific">Kutzneria kofuensis</name>
    <dbReference type="NCBI Taxonomy" id="103725"/>
    <lineage>
        <taxon>Bacteria</taxon>
        <taxon>Bacillati</taxon>
        <taxon>Actinomycetota</taxon>
        <taxon>Actinomycetes</taxon>
        <taxon>Pseudonocardiales</taxon>
        <taxon>Pseudonocardiaceae</taxon>
        <taxon>Kutzneria</taxon>
    </lineage>
</organism>
<feature type="domain" description="HTH luxR-type" evidence="4">
    <location>
        <begin position="834"/>
        <end position="897"/>
    </location>
</feature>
<dbReference type="GO" id="GO:0003677">
    <property type="term" value="F:DNA binding"/>
    <property type="evidence" value="ECO:0007669"/>
    <property type="project" value="UniProtKB-KW"/>
</dbReference>
<dbReference type="InterPro" id="IPR016032">
    <property type="entry name" value="Sig_transdc_resp-reg_C-effctor"/>
</dbReference>
<dbReference type="SUPFAM" id="SSF46894">
    <property type="entry name" value="C-terminal effector domain of the bipartite response regulators"/>
    <property type="match status" value="1"/>
</dbReference>
<dbReference type="Gene3D" id="1.10.10.10">
    <property type="entry name" value="Winged helix-like DNA-binding domain superfamily/Winged helix DNA-binding domain"/>
    <property type="match status" value="1"/>
</dbReference>
<name>A0A7W9KCT0_9PSEU</name>
<dbReference type="InterPro" id="IPR000792">
    <property type="entry name" value="Tscrpt_reg_LuxR_C"/>
</dbReference>
<proteinExistence type="predicted"/>
<dbReference type="Proteomes" id="UP000585638">
    <property type="component" value="Unassembled WGS sequence"/>
</dbReference>
<evidence type="ECO:0000259" key="4">
    <source>
        <dbReference type="PROSITE" id="PS50043"/>
    </source>
</evidence>
<dbReference type="Pfam" id="PF00196">
    <property type="entry name" value="GerE"/>
    <property type="match status" value="1"/>
</dbReference>
<dbReference type="PANTHER" id="PTHR44688">
    <property type="entry name" value="DNA-BINDING TRANSCRIPTIONAL ACTIVATOR DEVR_DOSR"/>
    <property type="match status" value="1"/>
</dbReference>
<evidence type="ECO:0000313" key="6">
    <source>
        <dbReference type="Proteomes" id="UP000585638"/>
    </source>
</evidence>
<keyword evidence="2 5" id="KW-0238">DNA-binding</keyword>
<dbReference type="RefSeq" id="WP_184858875.1">
    <property type="nucleotide sequence ID" value="NZ_BAAAWY010000008.1"/>
</dbReference>
<dbReference type="PRINTS" id="PR00038">
    <property type="entry name" value="HTHLUXR"/>
</dbReference>
<keyword evidence="6" id="KW-1185">Reference proteome</keyword>